<evidence type="ECO:0000313" key="2">
    <source>
        <dbReference type="EMBL" id="GIJ75032.1"/>
    </source>
</evidence>
<feature type="region of interest" description="Disordered" evidence="1">
    <location>
        <begin position="87"/>
        <end position="112"/>
    </location>
</feature>
<dbReference type="EMBL" id="BOPH01000148">
    <property type="protein sequence ID" value="GIJ75032.1"/>
    <property type="molecule type" value="Genomic_DNA"/>
</dbReference>
<dbReference type="AlphaFoldDB" id="A0A8J4A387"/>
<evidence type="ECO:0000313" key="3">
    <source>
        <dbReference type="Proteomes" id="UP000635606"/>
    </source>
</evidence>
<dbReference type="Proteomes" id="UP000635606">
    <property type="component" value="Unassembled WGS sequence"/>
</dbReference>
<protein>
    <submittedName>
        <fullName evidence="2">Uncharacterized protein</fullName>
    </submittedName>
</protein>
<evidence type="ECO:0000256" key="1">
    <source>
        <dbReference type="SAM" id="MobiDB-lite"/>
    </source>
</evidence>
<keyword evidence="3" id="KW-1185">Reference proteome</keyword>
<comment type="caution">
    <text evidence="2">The sequence shown here is derived from an EMBL/GenBank/DDBJ whole genome shotgun (WGS) entry which is preliminary data.</text>
</comment>
<reference evidence="2" key="1">
    <citation type="submission" date="2021-01" db="EMBL/GenBank/DDBJ databases">
        <title>Whole genome shotgun sequence of Virgisporangium ochraceum NBRC 16418.</title>
        <authorList>
            <person name="Komaki H."/>
            <person name="Tamura T."/>
        </authorList>
    </citation>
    <scope>NUCLEOTIDE SEQUENCE</scope>
    <source>
        <strain evidence="2">NBRC 16418</strain>
    </source>
</reference>
<proteinExistence type="predicted"/>
<accession>A0A8J4A387</accession>
<dbReference type="RefSeq" id="WP_203934816.1">
    <property type="nucleotide sequence ID" value="NZ_BOPH01000148.1"/>
</dbReference>
<sequence length="112" mass="11069">MDPVPGNGRGAVAIVGALPNRVFATGADAERAEGGRSRVLAVVVGRAATARPFVLAPRPVARVVVEPEGGPLAAAFGVRRFPATGVVDDDGASTWGSGAVPRGSGTPARSAA</sequence>
<gene>
    <name evidence="2" type="ORF">Voc01_099490</name>
</gene>
<organism evidence="2 3">
    <name type="scientific">Virgisporangium ochraceum</name>
    <dbReference type="NCBI Taxonomy" id="65505"/>
    <lineage>
        <taxon>Bacteria</taxon>
        <taxon>Bacillati</taxon>
        <taxon>Actinomycetota</taxon>
        <taxon>Actinomycetes</taxon>
        <taxon>Micromonosporales</taxon>
        <taxon>Micromonosporaceae</taxon>
        <taxon>Virgisporangium</taxon>
    </lineage>
</organism>
<name>A0A8J4A387_9ACTN</name>